<gene>
    <name evidence="1" type="ORF">Zmor_021210</name>
</gene>
<name>A0AA38I503_9CUCU</name>
<dbReference type="Proteomes" id="UP001168821">
    <property type="component" value="Unassembled WGS sequence"/>
</dbReference>
<evidence type="ECO:0000313" key="1">
    <source>
        <dbReference type="EMBL" id="KAJ3649470.1"/>
    </source>
</evidence>
<accession>A0AA38I503</accession>
<keyword evidence="2" id="KW-1185">Reference proteome</keyword>
<evidence type="ECO:0000313" key="2">
    <source>
        <dbReference type="Proteomes" id="UP001168821"/>
    </source>
</evidence>
<protein>
    <submittedName>
        <fullName evidence="1">Uncharacterized protein</fullName>
    </submittedName>
</protein>
<dbReference type="EMBL" id="JALNTZ010000006">
    <property type="protein sequence ID" value="KAJ3649470.1"/>
    <property type="molecule type" value="Genomic_DNA"/>
</dbReference>
<comment type="caution">
    <text evidence="1">The sequence shown here is derived from an EMBL/GenBank/DDBJ whole genome shotgun (WGS) entry which is preliminary data.</text>
</comment>
<dbReference type="AlphaFoldDB" id="A0AA38I503"/>
<proteinExistence type="predicted"/>
<reference evidence="1" key="1">
    <citation type="journal article" date="2023" name="G3 (Bethesda)">
        <title>Whole genome assemblies of Zophobas morio and Tenebrio molitor.</title>
        <authorList>
            <person name="Kaur S."/>
            <person name="Stinson S.A."/>
            <person name="diCenzo G.C."/>
        </authorList>
    </citation>
    <scope>NUCLEOTIDE SEQUENCE</scope>
    <source>
        <strain evidence="1">QUZm001</strain>
    </source>
</reference>
<organism evidence="1 2">
    <name type="scientific">Zophobas morio</name>
    <dbReference type="NCBI Taxonomy" id="2755281"/>
    <lineage>
        <taxon>Eukaryota</taxon>
        <taxon>Metazoa</taxon>
        <taxon>Ecdysozoa</taxon>
        <taxon>Arthropoda</taxon>
        <taxon>Hexapoda</taxon>
        <taxon>Insecta</taxon>
        <taxon>Pterygota</taxon>
        <taxon>Neoptera</taxon>
        <taxon>Endopterygota</taxon>
        <taxon>Coleoptera</taxon>
        <taxon>Polyphaga</taxon>
        <taxon>Cucujiformia</taxon>
        <taxon>Tenebrionidae</taxon>
        <taxon>Zophobas</taxon>
    </lineage>
</organism>
<sequence length="109" mass="13159">MARCIHTNFIIDERVDRQVKKCFEEMVQYQMTKLDSSFPEELKRRKAVEMVLIHKEKLKIMKKKKIAKRFKTKPVRRQKKTSGNTGEGLLKYCLLKQHQERQRKQRPGK</sequence>